<dbReference type="OrthoDB" id="1753036at2"/>
<proteinExistence type="predicted"/>
<dbReference type="RefSeq" id="WP_025020658.1">
    <property type="nucleotide sequence ID" value="NZ_AZFH01000155.1"/>
</dbReference>
<name>A0A0R1THN9_9LACO</name>
<dbReference type="InterPro" id="IPR038287">
    <property type="entry name" value="Cse2_sf"/>
</dbReference>
<dbReference type="Pfam" id="PF09485">
    <property type="entry name" value="CRISPR_Cse2"/>
    <property type="match status" value="1"/>
</dbReference>
<dbReference type="Proteomes" id="UP000051048">
    <property type="component" value="Unassembled WGS sequence"/>
</dbReference>
<dbReference type="STRING" id="1423740.FC36_GL001130"/>
<dbReference type="PATRIC" id="fig|1423740.3.peg.1216"/>
<dbReference type="EMBL" id="AZFH01000155">
    <property type="protein sequence ID" value="KRL78243.1"/>
    <property type="molecule type" value="Genomic_DNA"/>
</dbReference>
<dbReference type="NCBIfam" id="TIGR02548">
    <property type="entry name" value="casB_cse2"/>
    <property type="match status" value="1"/>
</dbReference>
<evidence type="ECO:0000313" key="2">
    <source>
        <dbReference type="Proteomes" id="UP000051048"/>
    </source>
</evidence>
<dbReference type="Gene3D" id="1.10.520.40">
    <property type="entry name" value="CRISPR-associated protein Cse2"/>
    <property type="match status" value="1"/>
</dbReference>
<sequence>MPTKEVKYATLRAVGRIYRNGAMNKAVLADFRNATSIDKLRSQDSLEAILSSLEEEDLSVTGNPSKGEKAAFGALHLYAIAQQRQIASALTLTKKEHDTSLFAVLGKLRYVSDELRISLDRVLKPVLTRPNYEMAVRELSHALKIAKQHVQNMNIDFAQLAGDLYYMQYSLQSARKVQLLWAQKYYRPYNVVTSEENKENAK</sequence>
<gene>
    <name evidence="1" type="ORF">FC36_GL001130</name>
</gene>
<dbReference type="InterPro" id="IPR013382">
    <property type="entry name" value="CRISPR-assoc_prot_Cse2"/>
</dbReference>
<accession>A0A0R1THN9</accession>
<protein>
    <submittedName>
        <fullName evidence="1">Uncharacterized protein</fullName>
    </submittedName>
</protein>
<dbReference type="AlphaFoldDB" id="A0A0R1THN9"/>
<organism evidence="1 2">
    <name type="scientific">Ligilactobacillus equi DSM 15833 = JCM 10991</name>
    <dbReference type="NCBI Taxonomy" id="1423740"/>
    <lineage>
        <taxon>Bacteria</taxon>
        <taxon>Bacillati</taxon>
        <taxon>Bacillota</taxon>
        <taxon>Bacilli</taxon>
        <taxon>Lactobacillales</taxon>
        <taxon>Lactobacillaceae</taxon>
        <taxon>Ligilactobacillus</taxon>
    </lineage>
</organism>
<reference evidence="1 2" key="1">
    <citation type="journal article" date="2015" name="Genome Announc.">
        <title>Expanding the biotechnology potential of lactobacilli through comparative genomics of 213 strains and associated genera.</title>
        <authorList>
            <person name="Sun Z."/>
            <person name="Harris H.M."/>
            <person name="McCann A."/>
            <person name="Guo C."/>
            <person name="Argimon S."/>
            <person name="Zhang W."/>
            <person name="Yang X."/>
            <person name="Jeffery I.B."/>
            <person name="Cooney J.C."/>
            <person name="Kagawa T.F."/>
            <person name="Liu W."/>
            <person name="Song Y."/>
            <person name="Salvetti E."/>
            <person name="Wrobel A."/>
            <person name="Rasinkangas P."/>
            <person name="Parkhill J."/>
            <person name="Rea M.C."/>
            <person name="O'Sullivan O."/>
            <person name="Ritari J."/>
            <person name="Douillard F.P."/>
            <person name="Paul Ross R."/>
            <person name="Yang R."/>
            <person name="Briner A.E."/>
            <person name="Felis G.E."/>
            <person name="de Vos W.M."/>
            <person name="Barrangou R."/>
            <person name="Klaenhammer T.R."/>
            <person name="Caufield P.W."/>
            <person name="Cui Y."/>
            <person name="Zhang H."/>
            <person name="O'Toole P.W."/>
        </authorList>
    </citation>
    <scope>NUCLEOTIDE SEQUENCE [LARGE SCALE GENOMIC DNA]</scope>
    <source>
        <strain evidence="1 2">DSM 15833</strain>
    </source>
</reference>
<evidence type="ECO:0000313" key="1">
    <source>
        <dbReference type="EMBL" id="KRL78243.1"/>
    </source>
</evidence>
<comment type="caution">
    <text evidence="1">The sequence shown here is derived from an EMBL/GenBank/DDBJ whole genome shotgun (WGS) entry which is preliminary data.</text>
</comment>